<evidence type="ECO:0000256" key="1">
    <source>
        <dbReference type="SAM" id="MobiDB-lite"/>
    </source>
</evidence>
<organism evidence="2 3">
    <name type="scientific">Streptomyces pulveraceus</name>
    <dbReference type="NCBI Taxonomy" id="68258"/>
    <lineage>
        <taxon>Bacteria</taxon>
        <taxon>Bacillati</taxon>
        <taxon>Actinomycetota</taxon>
        <taxon>Actinomycetes</taxon>
        <taxon>Kitasatosporales</taxon>
        <taxon>Streptomycetaceae</taxon>
        <taxon>Streptomyces</taxon>
    </lineage>
</organism>
<evidence type="ECO:0000313" key="3">
    <source>
        <dbReference type="Proteomes" id="UP001596200"/>
    </source>
</evidence>
<reference evidence="3" key="1">
    <citation type="journal article" date="2019" name="Int. J. Syst. Evol. Microbiol.">
        <title>The Global Catalogue of Microorganisms (GCM) 10K type strain sequencing project: providing services to taxonomists for standard genome sequencing and annotation.</title>
        <authorList>
            <consortium name="The Broad Institute Genomics Platform"/>
            <consortium name="The Broad Institute Genome Sequencing Center for Infectious Disease"/>
            <person name="Wu L."/>
            <person name="Ma J."/>
        </authorList>
    </citation>
    <scope>NUCLEOTIDE SEQUENCE [LARGE SCALE GENOMIC DNA]</scope>
    <source>
        <strain evidence="3">JCM 4147</strain>
    </source>
</reference>
<name>A0ABW1GMB2_9ACTN</name>
<protein>
    <submittedName>
        <fullName evidence="2">Uncharacterized protein</fullName>
    </submittedName>
</protein>
<feature type="region of interest" description="Disordered" evidence="1">
    <location>
        <begin position="152"/>
        <end position="175"/>
    </location>
</feature>
<sequence length="175" mass="18329">MSDSETTIALDLAVLGKDAAALCTTLRSEPAMSWSHQALDIMTAQDLAKRALFLFLHFSKQSACARPEGRQALAHLGLVAESVQVVSGELSAALARKAENARVAALRSAKPVFVGPSPAQRVAVAADLLAKVPVQCAEGAKWVSTAERLQAARDRAVSTTPPAPATASTAPPRHR</sequence>
<dbReference type="EMBL" id="JBHSPU010000013">
    <property type="protein sequence ID" value="MFC5914496.1"/>
    <property type="molecule type" value="Genomic_DNA"/>
</dbReference>
<keyword evidence="3" id="KW-1185">Reference proteome</keyword>
<dbReference type="RefSeq" id="WP_344514748.1">
    <property type="nucleotide sequence ID" value="NZ_BAAATU010000031.1"/>
</dbReference>
<comment type="caution">
    <text evidence="2">The sequence shown here is derived from an EMBL/GenBank/DDBJ whole genome shotgun (WGS) entry which is preliminary data.</text>
</comment>
<evidence type="ECO:0000313" key="2">
    <source>
        <dbReference type="EMBL" id="MFC5914496.1"/>
    </source>
</evidence>
<proteinExistence type="predicted"/>
<gene>
    <name evidence="2" type="ORF">ACFP1B_13790</name>
</gene>
<feature type="compositionally biased region" description="Low complexity" evidence="1">
    <location>
        <begin position="165"/>
        <end position="175"/>
    </location>
</feature>
<dbReference type="Proteomes" id="UP001596200">
    <property type="component" value="Unassembled WGS sequence"/>
</dbReference>
<accession>A0ABW1GMB2</accession>